<dbReference type="PANTHER" id="PTHR43214:SF24">
    <property type="entry name" value="TRANSCRIPTIONAL REGULATORY PROTEIN NARL-RELATED"/>
    <property type="match status" value="1"/>
</dbReference>
<keyword evidence="9" id="KW-1185">Reference proteome</keyword>
<evidence type="ECO:0000256" key="2">
    <source>
        <dbReference type="ARBA" id="ARBA00023015"/>
    </source>
</evidence>
<evidence type="ECO:0000256" key="4">
    <source>
        <dbReference type="ARBA" id="ARBA00023163"/>
    </source>
</evidence>
<dbReference type="AlphaFoldDB" id="A0A5B1LDP1"/>
<dbReference type="PROSITE" id="PS50110">
    <property type="entry name" value="RESPONSE_REGULATORY"/>
    <property type="match status" value="1"/>
</dbReference>
<evidence type="ECO:0000259" key="6">
    <source>
        <dbReference type="PROSITE" id="PS50043"/>
    </source>
</evidence>
<dbReference type="GO" id="GO:0003677">
    <property type="term" value="F:DNA binding"/>
    <property type="evidence" value="ECO:0007669"/>
    <property type="project" value="UniProtKB-KW"/>
</dbReference>
<dbReference type="CDD" id="cd06170">
    <property type="entry name" value="LuxR_C_like"/>
    <property type="match status" value="1"/>
</dbReference>
<dbReference type="InterPro" id="IPR000792">
    <property type="entry name" value="Tscrpt_reg_LuxR_C"/>
</dbReference>
<dbReference type="PRINTS" id="PR00038">
    <property type="entry name" value="HTHLUXR"/>
</dbReference>
<dbReference type="InterPro" id="IPR001789">
    <property type="entry name" value="Sig_transdc_resp-reg_receiver"/>
</dbReference>
<evidence type="ECO:0000256" key="5">
    <source>
        <dbReference type="PROSITE-ProRule" id="PRU00169"/>
    </source>
</evidence>
<dbReference type="PANTHER" id="PTHR43214">
    <property type="entry name" value="TWO-COMPONENT RESPONSE REGULATOR"/>
    <property type="match status" value="1"/>
</dbReference>
<dbReference type="PROSITE" id="PS50043">
    <property type="entry name" value="HTH_LUXR_2"/>
    <property type="match status" value="1"/>
</dbReference>
<dbReference type="PROSITE" id="PS00622">
    <property type="entry name" value="HTH_LUXR_1"/>
    <property type="match status" value="1"/>
</dbReference>
<gene>
    <name evidence="8" type="ORF">F0U44_15655</name>
</gene>
<name>A0A5B1LDP1_9ACTN</name>
<dbReference type="Gene3D" id="3.40.50.2300">
    <property type="match status" value="1"/>
</dbReference>
<feature type="domain" description="Response regulatory" evidence="7">
    <location>
        <begin position="29"/>
        <end position="145"/>
    </location>
</feature>
<keyword evidence="1 5" id="KW-0597">Phosphoprotein</keyword>
<dbReference type="SMART" id="SM00421">
    <property type="entry name" value="HTH_LUXR"/>
    <property type="match status" value="1"/>
</dbReference>
<dbReference type="EMBL" id="VUJV01000005">
    <property type="protein sequence ID" value="KAA1417727.1"/>
    <property type="molecule type" value="Genomic_DNA"/>
</dbReference>
<accession>A0A5B1LDP1</accession>
<keyword evidence="3" id="KW-0238">DNA-binding</keyword>
<evidence type="ECO:0000313" key="9">
    <source>
        <dbReference type="Proteomes" id="UP000325003"/>
    </source>
</evidence>
<dbReference type="GO" id="GO:0006355">
    <property type="term" value="P:regulation of DNA-templated transcription"/>
    <property type="evidence" value="ECO:0007669"/>
    <property type="project" value="InterPro"/>
</dbReference>
<dbReference type="SUPFAM" id="SSF52172">
    <property type="entry name" value="CheY-like"/>
    <property type="match status" value="1"/>
</dbReference>
<evidence type="ECO:0000256" key="1">
    <source>
        <dbReference type="ARBA" id="ARBA00022553"/>
    </source>
</evidence>
<dbReference type="CDD" id="cd17535">
    <property type="entry name" value="REC_NarL-like"/>
    <property type="match status" value="1"/>
</dbReference>
<dbReference type="InterPro" id="IPR011006">
    <property type="entry name" value="CheY-like_superfamily"/>
</dbReference>
<feature type="domain" description="HTH luxR-type" evidence="6">
    <location>
        <begin position="169"/>
        <end position="234"/>
    </location>
</feature>
<evidence type="ECO:0000259" key="7">
    <source>
        <dbReference type="PROSITE" id="PS50110"/>
    </source>
</evidence>
<dbReference type="Pfam" id="PF00072">
    <property type="entry name" value="Response_reg"/>
    <property type="match status" value="1"/>
</dbReference>
<comment type="caution">
    <text evidence="8">The sequence shown here is derived from an EMBL/GenBank/DDBJ whole genome shotgun (WGS) entry which is preliminary data.</text>
</comment>
<dbReference type="InterPro" id="IPR039420">
    <property type="entry name" value="WalR-like"/>
</dbReference>
<keyword evidence="4" id="KW-0804">Transcription</keyword>
<organism evidence="8 9">
    <name type="scientific">Nocardioides humilatus</name>
    <dbReference type="NCBI Taxonomy" id="2607660"/>
    <lineage>
        <taxon>Bacteria</taxon>
        <taxon>Bacillati</taxon>
        <taxon>Actinomycetota</taxon>
        <taxon>Actinomycetes</taxon>
        <taxon>Propionibacteriales</taxon>
        <taxon>Nocardioidaceae</taxon>
        <taxon>Nocardioides</taxon>
    </lineage>
</organism>
<sequence>MHGQIGTDRASETVPGRHGCLVPDKTPIRVYLLDDHFIVRRGLASLLEAEPDIEIVGESGSASQALEEILALRPDVAVLDAHLADGNGLDVCREMRAVDPAIKAMILTSYQDDDAISSAILAGAAGYVLKQIEGDSLVSGIRLVASGHSLIDRSVAARVLEQVEFHKRSLQVISDLTPQQSKILFLIADGLTNREIAERLFLAEKTVKNHVTALLSRLGVAHRTQAALLAQRLRGESPMTLNAANGTRRGVG</sequence>
<dbReference type="SUPFAM" id="SSF46894">
    <property type="entry name" value="C-terminal effector domain of the bipartite response regulators"/>
    <property type="match status" value="1"/>
</dbReference>
<proteinExistence type="predicted"/>
<dbReference type="GO" id="GO:0000160">
    <property type="term" value="P:phosphorelay signal transduction system"/>
    <property type="evidence" value="ECO:0007669"/>
    <property type="project" value="InterPro"/>
</dbReference>
<dbReference type="SMART" id="SM00448">
    <property type="entry name" value="REC"/>
    <property type="match status" value="1"/>
</dbReference>
<feature type="modified residue" description="4-aspartylphosphate" evidence="5">
    <location>
        <position position="80"/>
    </location>
</feature>
<evidence type="ECO:0000256" key="3">
    <source>
        <dbReference type="ARBA" id="ARBA00023125"/>
    </source>
</evidence>
<protein>
    <submittedName>
        <fullName evidence="8">Response regulator transcription factor</fullName>
    </submittedName>
</protein>
<dbReference type="Pfam" id="PF00196">
    <property type="entry name" value="GerE"/>
    <property type="match status" value="1"/>
</dbReference>
<reference evidence="8 9" key="2">
    <citation type="submission" date="2019-09" db="EMBL/GenBank/DDBJ databases">
        <authorList>
            <person name="Jin C."/>
        </authorList>
    </citation>
    <scope>NUCLEOTIDE SEQUENCE [LARGE SCALE GENOMIC DNA]</scope>
    <source>
        <strain evidence="8 9">BN130099</strain>
    </source>
</reference>
<reference evidence="8 9" key="1">
    <citation type="submission" date="2019-09" db="EMBL/GenBank/DDBJ databases">
        <title>Nocardioides panacisoli sp. nov., isolated from the soil of a ginseng field.</title>
        <authorList>
            <person name="Cho C."/>
        </authorList>
    </citation>
    <scope>NUCLEOTIDE SEQUENCE [LARGE SCALE GENOMIC DNA]</scope>
    <source>
        <strain evidence="8 9">BN130099</strain>
    </source>
</reference>
<dbReference type="InterPro" id="IPR016032">
    <property type="entry name" value="Sig_transdc_resp-reg_C-effctor"/>
</dbReference>
<keyword evidence="2" id="KW-0805">Transcription regulation</keyword>
<evidence type="ECO:0000313" key="8">
    <source>
        <dbReference type="EMBL" id="KAA1417727.1"/>
    </source>
</evidence>
<dbReference type="InterPro" id="IPR058245">
    <property type="entry name" value="NreC/VraR/RcsB-like_REC"/>
</dbReference>
<dbReference type="Proteomes" id="UP000325003">
    <property type="component" value="Unassembled WGS sequence"/>
</dbReference>